<dbReference type="PANTHER" id="PTHR22777">
    <property type="entry name" value="HEMOLYSIN-RELATED"/>
    <property type="match status" value="1"/>
</dbReference>
<evidence type="ECO:0000256" key="4">
    <source>
        <dbReference type="ARBA" id="ARBA00022989"/>
    </source>
</evidence>
<feature type="domain" description="CNNM transmembrane" evidence="11">
    <location>
        <begin position="9"/>
        <end position="203"/>
    </location>
</feature>
<comment type="subcellular location">
    <subcellularLocation>
        <location evidence="1">Membrane</location>
        <topology evidence="1">Multi-pass membrane protein</topology>
    </subcellularLocation>
</comment>
<dbReference type="EMBL" id="CP011232">
    <property type="protein sequence ID" value="AKI97217.1"/>
    <property type="molecule type" value="Genomic_DNA"/>
</dbReference>
<sequence length="453" mass="51218">MEDPASTGDPLSLLLNFLFLVFLIYLSGLFSGSETALTSVSRLKLRKLLKEEKNKSMQQVLQTSLEKPNKMLTAILIMNNLVNILASSEATLLMLKLLPQSAQGTAAAIVTGVMTFLILVFGEITPKIHARENSEKVFRKVIGFISFVTSALTPIIWLLMKISNLLIAMRGGKRVSETPFITEDEIISAVDVGHEEGVLLPEERRMMKMTLELKDTSVKEIMTPRVEMVCIEEDAMLRELLNLVHEEGYSRIPVYRENIDRIVGVCYAKDIIGYIAERNDPEKILDTIPVKEIMRVPFFIPETKKIHDLLKEFKQKKIHLAIVVDEYGGTAGLVSMEDILEEFTGEILDEYDVESEEINIEKIDKNTYIIDGMTPINDIERELDLKFPETEFETVGGYLLEVLERFPDVGEIISIDGFIFEIIAIGKNRIEKIKLTIERGKEDVEGNGKKNSD</sequence>
<keyword evidence="4 8" id="KW-1133">Transmembrane helix</keyword>
<dbReference type="PROSITE" id="PS51846">
    <property type="entry name" value="CNNM"/>
    <property type="match status" value="1"/>
</dbReference>
<dbReference type="CDD" id="cd04590">
    <property type="entry name" value="CBS_pair_CorC_HlyC_assoc"/>
    <property type="match status" value="1"/>
</dbReference>
<dbReference type="Pfam" id="PF01595">
    <property type="entry name" value="CNNM"/>
    <property type="match status" value="1"/>
</dbReference>
<dbReference type="SMART" id="SM01091">
    <property type="entry name" value="CorC_HlyC"/>
    <property type="match status" value="1"/>
</dbReference>
<dbReference type="OrthoDB" id="9798188at2"/>
<keyword evidence="6 8" id="KW-0472">Membrane</keyword>
<dbReference type="InterPro" id="IPR036318">
    <property type="entry name" value="FAD-bd_PCMH-like_sf"/>
</dbReference>
<feature type="transmembrane region" description="Helical" evidence="9">
    <location>
        <begin position="12"/>
        <end position="37"/>
    </location>
</feature>
<gene>
    <name evidence="12" type="ORF">IX53_04640</name>
</gene>
<dbReference type="STRING" id="1330330.IX53_04640"/>
<dbReference type="Gene3D" id="3.10.580.10">
    <property type="entry name" value="CBS-domain"/>
    <property type="match status" value="1"/>
</dbReference>
<dbReference type="Pfam" id="PF00571">
    <property type="entry name" value="CBS"/>
    <property type="match status" value="2"/>
</dbReference>
<evidence type="ECO:0000256" key="8">
    <source>
        <dbReference type="PROSITE-ProRule" id="PRU01193"/>
    </source>
</evidence>
<dbReference type="SUPFAM" id="SSF56176">
    <property type="entry name" value="FAD-binding/transporter-associated domain-like"/>
    <property type="match status" value="1"/>
</dbReference>
<keyword evidence="2 8" id="KW-0812">Transmembrane</keyword>
<feature type="transmembrane region" description="Helical" evidence="9">
    <location>
        <begin position="71"/>
        <end position="95"/>
    </location>
</feature>
<dbReference type="Gene3D" id="3.30.465.10">
    <property type="match status" value="1"/>
</dbReference>
<evidence type="ECO:0000256" key="1">
    <source>
        <dbReference type="ARBA" id="ARBA00004141"/>
    </source>
</evidence>
<dbReference type="GO" id="GO:0005886">
    <property type="term" value="C:plasma membrane"/>
    <property type="evidence" value="ECO:0007669"/>
    <property type="project" value="TreeGrafter"/>
</dbReference>
<accession>A0A0G2Z6M8</accession>
<dbReference type="InterPro" id="IPR005170">
    <property type="entry name" value="Transptr-assoc_dom"/>
</dbReference>
<organism evidence="12 13">
    <name type="scientific">Kosmotoga pacifica</name>
    <dbReference type="NCBI Taxonomy" id="1330330"/>
    <lineage>
        <taxon>Bacteria</taxon>
        <taxon>Thermotogati</taxon>
        <taxon>Thermotogota</taxon>
        <taxon>Thermotogae</taxon>
        <taxon>Kosmotogales</taxon>
        <taxon>Kosmotogaceae</taxon>
        <taxon>Kosmotoga</taxon>
    </lineage>
</organism>
<evidence type="ECO:0000256" key="3">
    <source>
        <dbReference type="ARBA" id="ARBA00022737"/>
    </source>
</evidence>
<dbReference type="SMART" id="SM00116">
    <property type="entry name" value="CBS"/>
    <property type="match status" value="2"/>
</dbReference>
<dbReference type="InterPro" id="IPR046342">
    <property type="entry name" value="CBS_dom_sf"/>
</dbReference>
<protein>
    <submittedName>
        <fullName evidence="12">Hemolysin</fullName>
    </submittedName>
</protein>
<name>A0A0G2Z6M8_9BACT</name>
<feature type="domain" description="CBS" evidence="10">
    <location>
        <begin position="222"/>
        <end position="282"/>
    </location>
</feature>
<evidence type="ECO:0000259" key="10">
    <source>
        <dbReference type="PROSITE" id="PS51371"/>
    </source>
</evidence>
<keyword evidence="13" id="KW-1185">Reference proteome</keyword>
<dbReference type="InterPro" id="IPR016169">
    <property type="entry name" value="FAD-bd_PCMH_sub2"/>
</dbReference>
<evidence type="ECO:0000256" key="7">
    <source>
        <dbReference type="PROSITE-ProRule" id="PRU00703"/>
    </source>
</evidence>
<dbReference type="PATRIC" id="fig|1330330.3.peg.933"/>
<dbReference type="SUPFAM" id="SSF54631">
    <property type="entry name" value="CBS-domain pair"/>
    <property type="match status" value="1"/>
</dbReference>
<evidence type="ECO:0000256" key="5">
    <source>
        <dbReference type="ARBA" id="ARBA00023122"/>
    </source>
</evidence>
<keyword evidence="3" id="KW-0677">Repeat</keyword>
<evidence type="ECO:0000313" key="13">
    <source>
        <dbReference type="Proteomes" id="UP000035159"/>
    </source>
</evidence>
<evidence type="ECO:0000256" key="6">
    <source>
        <dbReference type="ARBA" id="ARBA00023136"/>
    </source>
</evidence>
<dbReference type="InterPro" id="IPR044751">
    <property type="entry name" value="Ion_transp-like_CBS"/>
</dbReference>
<evidence type="ECO:0000256" key="9">
    <source>
        <dbReference type="SAM" id="Phobius"/>
    </source>
</evidence>
<evidence type="ECO:0000313" key="12">
    <source>
        <dbReference type="EMBL" id="AKI97217.1"/>
    </source>
</evidence>
<feature type="transmembrane region" description="Helical" evidence="9">
    <location>
        <begin position="101"/>
        <end position="121"/>
    </location>
</feature>
<proteinExistence type="predicted"/>
<dbReference type="InterPro" id="IPR002550">
    <property type="entry name" value="CNNM"/>
</dbReference>
<dbReference type="PROSITE" id="PS51371">
    <property type="entry name" value="CBS"/>
    <property type="match status" value="2"/>
</dbReference>
<dbReference type="RefSeq" id="WP_047754351.1">
    <property type="nucleotide sequence ID" value="NZ_CAJUHA010000008.1"/>
</dbReference>
<dbReference type="AlphaFoldDB" id="A0A0G2Z6M8"/>
<feature type="domain" description="CBS" evidence="10">
    <location>
        <begin position="293"/>
        <end position="350"/>
    </location>
</feature>
<dbReference type="Proteomes" id="UP000035159">
    <property type="component" value="Chromosome"/>
</dbReference>
<reference evidence="12 13" key="1">
    <citation type="submission" date="2015-04" db="EMBL/GenBank/DDBJ databases">
        <title>Complete Genome Sequence of Kosmotoga pacifica SLHLJ1.</title>
        <authorList>
            <person name="Jiang L.J."/>
            <person name="Shao Z.Z."/>
            <person name="Jebbar M."/>
        </authorList>
    </citation>
    <scope>NUCLEOTIDE SEQUENCE [LARGE SCALE GENOMIC DNA]</scope>
    <source>
        <strain evidence="12 13">SLHLJ1</strain>
    </source>
</reference>
<dbReference type="Pfam" id="PF03471">
    <property type="entry name" value="CorC_HlyC"/>
    <property type="match status" value="1"/>
</dbReference>
<dbReference type="KEGG" id="kpf:IX53_04640"/>
<keyword evidence="5 7" id="KW-0129">CBS domain</keyword>
<evidence type="ECO:0000259" key="11">
    <source>
        <dbReference type="PROSITE" id="PS51846"/>
    </source>
</evidence>
<dbReference type="PANTHER" id="PTHR22777:SF17">
    <property type="entry name" value="UPF0053 PROTEIN SLL0260"/>
    <property type="match status" value="1"/>
</dbReference>
<feature type="transmembrane region" description="Helical" evidence="9">
    <location>
        <begin position="141"/>
        <end position="160"/>
    </location>
</feature>
<dbReference type="FunFam" id="3.10.580.10:FF:000002">
    <property type="entry name" value="Magnesium/cobalt efflux protein CorC"/>
    <property type="match status" value="1"/>
</dbReference>
<dbReference type="InterPro" id="IPR000644">
    <property type="entry name" value="CBS_dom"/>
</dbReference>
<evidence type="ECO:0000256" key="2">
    <source>
        <dbReference type="ARBA" id="ARBA00022692"/>
    </source>
</evidence>
<dbReference type="GO" id="GO:0050660">
    <property type="term" value="F:flavin adenine dinucleotide binding"/>
    <property type="evidence" value="ECO:0007669"/>
    <property type="project" value="InterPro"/>
</dbReference>